<evidence type="ECO:0000313" key="1">
    <source>
        <dbReference type="EMBL" id="ANB60680.1"/>
    </source>
</evidence>
<dbReference type="Proteomes" id="UP000076865">
    <property type="component" value="Chromosome"/>
</dbReference>
<keyword evidence="2" id="KW-1185">Reference proteome</keyword>
<dbReference type="OrthoDB" id="2966171at2"/>
<gene>
    <name evidence="1" type="ORF">GFC30_1359</name>
</gene>
<evidence type="ECO:0008006" key="3">
    <source>
        <dbReference type="Google" id="ProtNLM"/>
    </source>
</evidence>
<evidence type="ECO:0000313" key="2">
    <source>
        <dbReference type="Proteomes" id="UP000076865"/>
    </source>
</evidence>
<dbReference type="EMBL" id="CP015438">
    <property type="protein sequence ID" value="ANB60680.1"/>
    <property type="molecule type" value="Genomic_DNA"/>
</dbReference>
<protein>
    <recommendedName>
        <fullName evidence="3">DUF1885 family protein</fullName>
    </recommendedName>
</protein>
<accession>A0A161HYF6</accession>
<dbReference type="AlphaFoldDB" id="A0A161HYF6"/>
<name>A0A161HYF6_9BACL</name>
<dbReference type="InterPro" id="IPR036294">
    <property type="entry name" value="Rbstp2229-like_sf"/>
</dbReference>
<proteinExistence type="predicted"/>
<dbReference type="KEGG" id="aamy:GFC30_1359"/>
<organism evidence="1 2">
    <name type="scientific">Anoxybacteroides amylolyticum</name>
    <dbReference type="NCBI Taxonomy" id="294699"/>
    <lineage>
        <taxon>Bacteria</taxon>
        <taxon>Bacillati</taxon>
        <taxon>Bacillota</taxon>
        <taxon>Bacilli</taxon>
        <taxon>Bacillales</taxon>
        <taxon>Anoxybacillaceae</taxon>
        <taxon>Anoxybacteroides</taxon>
    </lineage>
</organism>
<sequence>MSTHAYIKLVPASKKKTITLEEVKELFHTYQQLMKKTGEQLGWGFENASFPYQIVAADGNEQWFYLKGTNDRYHSIIIGVGQEKTEKDETSFIQVTLPTNATHGDKGKANEFCKFLAKQLEGELHLFNGRIMYYYKR</sequence>
<dbReference type="PATRIC" id="fig|294699.3.peg.1379"/>
<dbReference type="Gene3D" id="3.30.310.120">
    <property type="entry name" value="Rbstp2229 like protein"/>
    <property type="match status" value="1"/>
</dbReference>
<reference evidence="1 2" key="1">
    <citation type="journal article" date="2006" name="Syst. Appl. Microbiol.">
        <title>Anoxybacillus amylolyticus sp. nov., a thermophilic amylase producing bacterium isolated from Mount Rittmann (Antarctica).</title>
        <authorList>
            <person name="Poli A."/>
            <person name="Esposito E."/>
            <person name="Lama L."/>
            <person name="Orlando P."/>
            <person name="Nicolaus G."/>
            <person name="de Appolonia F."/>
            <person name="Gambacorta A."/>
            <person name="Nicolaus B."/>
        </authorList>
    </citation>
    <scope>NUCLEOTIDE SEQUENCE [LARGE SCALE GENOMIC DNA]</scope>
    <source>
        <strain evidence="1 2">DSM 15939</strain>
    </source>
</reference>
<dbReference type="Gene3D" id="1.20.5.850">
    <property type="entry name" value="Rbstp2229 protein"/>
    <property type="match status" value="1"/>
</dbReference>
<dbReference type="SUPFAM" id="SSF111171">
    <property type="entry name" value="Rbstp2229 protein"/>
    <property type="match status" value="1"/>
</dbReference>
<dbReference type="InterPro" id="IPR015062">
    <property type="entry name" value="DUF1885"/>
</dbReference>
<dbReference type="Pfam" id="PF08968">
    <property type="entry name" value="DUF1885"/>
    <property type="match status" value="1"/>
</dbReference>
<dbReference type="RefSeq" id="WP_066323459.1">
    <property type="nucleotide sequence ID" value="NZ_CP015438.1"/>
</dbReference>